<evidence type="ECO:0000313" key="11">
    <source>
        <dbReference type="EMBL" id="MDG0867189.1"/>
    </source>
</evidence>
<dbReference type="Gene3D" id="3.40.50.790">
    <property type="match status" value="1"/>
</dbReference>
<dbReference type="Proteomes" id="UP001321249">
    <property type="component" value="Unassembled WGS sequence"/>
</dbReference>
<evidence type="ECO:0000256" key="5">
    <source>
        <dbReference type="ARBA" id="ARBA00022884"/>
    </source>
</evidence>
<evidence type="ECO:0000256" key="9">
    <source>
        <dbReference type="HAMAP-Rule" id="MF_01318"/>
    </source>
</evidence>
<keyword evidence="7 9" id="KW-0687">Ribonucleoprotein</keyword>
<evidence type="ECO:0000256" key="6">
    <source>
        <dbReference type="ARBA" id="ARBA00022980"/>
    </source>
</evidence>
<accession>A0AAJ6CTX6</accession>
<dbReference type="CDD" id="cd00403">
    <property type="entry name" value="Ribosomal_L1"/>
    <property type="match status" value="1"/>
</dbReference>
<dbReference type="NCBIfam" id="TIGR01169">
    <property type="entry name" value="rplA_bact"/>
    <property type="match status" value="1"/>
</dbReference>
<organism evidence="12 13">
    <name type="scientific">Candidatus Lucifugimonas marina</name>
    <dbReference type="NCBI Taxonomy" id="3038979"/>
    <lineage>
        <taxon>Bacteria</taxon>
        <taxon>Bacillati</taxon>
        <taxon>Chloroflexota</taxon>
        <taxon>Dehalococcoidia</taxon>
        <taxon>SAR202 cluster</taxon>
        <taxon>Candidatus Lucifugimonadales</taxon>
        <taxon>Candidatus Lucifugimonadaceae</taxon>
        <taxon>Candidatus Lucifugimonas</taxon>
    </lineage>
</organism>
<comment type="similarity">
    <text evidence="1 9 10">Belongs to the universal ribosomal protein uL1 family.</text>
</comment>
<dbReference type="EMBL" id="WMBE01000002">
    <property type="protein sequence ID" value="MDG0867189.1"/>
    <property type="molecule type" value="Genomic_DNA"/>
</dbReference>
<dbReference type="Proteomes" id="UP001219901">
    <property type="component" value="Chromosome"/>
</dbReference>
<evidence type="ECO:0000313" key="12">
    <source>
        <dbReference type="EMBL" id="WFG38599.1"/>
    </source>
</evidence>
<dbReference type="SUPFAM" id="SSF56808">
    <property type="entry name" value="Ribosomal protein L1"/>
    <property type="match status" value="1"/>
</dbReference>
<evidence type="ECO:0000256" key="4">
    <source>
        <dbReference type="ARBA" id="ARBA00022845"/>
    </source>
</evidence>
<dbReference type="GO" id="GO:0006417">
    <property type="term" value="P:regulation of translation"/>
    <property type="evidence" value="ECO:0007669"/>
    <property type="project" value="UniProtKB-KW"/>
</dbReference>
<comment type="function">
    <text evidence="9">Binds directly to 23S rRNA. The L1 stalk is quite mobile in the ribosome, and is involved in E site tRNA release.</text>
</comment>
<keyword evidence="9" id="KW-0820">tRNA-binding</keyword>
<dbReference type="InterPro" id="IPR028364">
    <property type="entry name" value="Ribosomal_uL1/biogenesis"/>
</dbReference>
<comment type="subunit">
    <text evidence="9">Part of the 50S ribosomal subunit.</text>
</comment>
<evidence type="ECO:0000256" key="3">
    <source>
        <dbReference type="ARBA" id="ARBA00022730"/>
    </source>
</evidence>
<dbReference type="HAMAP" id="MF_01318_B">
    <property type="entry name" value="Ribosomal_uL1_B"/>
    <property type="match status" value="1"/>
</dbReference>
<keyword evidence="3 9" id="KW-0699">rRNA-binding</keyword>
<evidence type="ECO:0000313" key="13">
    <source>
        <dbReference type="Proteomes" id="UP001219901"/>
    </source>
</evidence>
<protein>
    <recommendedName>
        <fullName evidence="8 9">Large ribosomal subunit protein uL1</fullName>
    </recommendedName>
</protein>
<keyword evidence="6 9" id="KW-0689">Ribosomal protein</keyword>
<evidence type="ECO:0000313" key="14">
    <source>
        <dbReference type="Proteomes" id="UP001321249"/>
    </source>
</evidence>
<sequence>MAKHGKRYNEAAAAAGLDDHAPEAAVKLAKEFSKTKFEEAVELHVATSADPRHSDQQMREVAELPHGTGKNVRVLVFAQGDAARAATDAGAEFVADDEIVKKIEGGWSEFDVAIATPDQMGKIGKLGRYLGRKGLMPNPRTGTVVQPDRMGAAVESSKKGRAEIRLDRGANIHVRIGTVGFDEKQILDNLSSVYSTILRAKPEGVKGALVKKVTLCTTMGPSFHLDQSALEALTQA</sequence>
<dbReference type="InterPro" id="IPR002143">
    <property type="entry name" value="Ribosomal_uL1"/>
</dbReference>
<dbReference type="GO" id="GO:0015934">
    <property type="term" value="C:large ribosomal subunit"/>
    <property type="evidence" value="ECO:0007669"/>
    <property type="project" value="InterPro"/>
</dbReference>
<dbReference type="AlphaFoldDB" id="A0AAJ6CTX6"/>
<gene>
    <name evidence="9" type="primary">rplA</name>
    <name evidence="11" type="ORF">GKO46_08920</name>
    <name evidence="12" type="ORF">GKO48_02925</name>
</gene>
<dbReference type="PANTHER" id="PTHR36427">
    <property type="entry name" value="54S RIBOSOMAL PROTEIN L1, MITOCHONDRIAL"/>
    <property type="match status" value="1"/>
</dbReference>
<dbReference type="GO" id="GO:0006412">
    <property type="term" value="P:translation"/>
    <property type="evidence" value="ECO:0007669"/>
    <property type="project" value="UniProtKB-UniRule"/>
</dbReference>
<name>A0AAJ6CTX6_9CHLR</name>
<proteinExistence type="inferred from homology"/>
<evidence type="ECO:0000256" key="10">
    <source>
        <dbReference type="RuleBase" id="RU000659"/>
    </source>
</evidence>
<evidence type="ECO:0000256" key="2">
    <source>
        <dbReference type="ARBA" id="ARBA00022491"/>
    </source>
</evidence>
<dbReference type="PANTHER" id="PTHR36427:SF3">
    <property type="entry name" value="LARGE RIBOSOMAL SUBUNIT PROTEIN UL1M"/>
    <property type="match status" value="1"/>
</dbReference>
<reference evidence="12" key="2">
    <citation type="journal article" date="2023" name="Nat. Commun.">
        <title>Cultivation of marine bacteria of the SAR202 clade.</title>
        <authorList>
            <person name="Lim Y."/>
            <person name="Seo J.H."/>
            <person name="Giovannoni S.J."/>
            <person name="Kang I."/>
            <person name="Cho J.C."/>
        </authorList>
    </citation>
    <scope>NUCLEOTIDE SEQUENCE</scope>
    <source>
        <strain evidence="12">JH1073</strain>
    </source>
</reference>
<dbReference type="InterPro" id="IPR023674">
    <property type="entry name" value="Ribosomal_uL1-like"/>
</dbReference>
<keyword evidence="2 9" id="KW-0678">Repressor</keyword>
<comment type="function">
    <text evidence="9">Protein L1 is also a translational repressor protein, it controls the translation of the L11 operon by binding to its mRNA.</text>
</comment>
<dbReference type="RefSeq" id="WP_342825277.1">
    <property type="nucleotide sequence ID" value="NZ_CP046146.1"/>
</dbReference>
<dbReference type="Gene3D" id="3.30.190.20">
    <property type="match status" value="1"/>
</dbReference>
<keyword evidence="5 9" id="KW-0694">RNA-binding</keyword>
<reference evidence="13 14" key="1">
    <citation type="submission" date="2019-11" db="EMBL/GenBank/DDBJ databases">
        <authorList>
            <person name="Cho J.-C."/>
        </authorList>
    </citation>
    <scope>NUCLEOTIDE SEQUENCE [LARGE SCALE GENOMIC DNA]</scope>
    <source>
        <strain evidence="12 13">JH1073</strain>
        <strain evidence="11 14">JH702</strain>
    </source>
</reference>
<evidence type="ECO:0000256" key="1">
    <source>
        <dbReference type="ARBA" id="ARBA00010531"/>
    </source>
</evidence>
<dbReference type="EMBL" id="CP046147">
    <property type="protein sequence ID" value="WFG38599.1"/>
    <property type="molecule type" value="Genomic_DNA"/>
</dbReference>
<dbReference type="FunFam" id="3.40.50.790:FF:000001">
    <property type="entry name" value="50S ribosomal protein L1"/>
    <property type="match status" value="1"/>
</dbReference>
<evidence type="ECO:0000256" key="8">
    <source>
        <dbReference type="ARBA" id="ARBA00035241"/>
    </source>
</evidence>
<evidence type="ECO:0000256" key="7">
    <source>
        <dbReference type="ARBA" id="ARBA00023274"/>
    </source>
</evidence>
<dbReference type="GO" id="GO:0000049">
    <property type="term" value="F:tRNA binding"/>
    <property type="evidence" value="ECO:0007669"/>
    <property type="project" value="UniProtKB-KW"/>
</dbReference>
<dbReference type="Pfam" id="PF00687">
    <property type="entry name" value="Ribosomal_L1"/>
    <property type="match status" value="1"/>
</dbReference>
<dbReference type="InterPro" id="IPR005878">
    <property type="entry name" value="Ribosom_uL1_bac-type"/>
</dbReference>
<keyword evidence="4 9" id="KW-0810">Translation regulation</keyword>
<dbReference type="PROSITE" id="PS01199">
    <property type="entry name" value="RIBOSOMAL_L1"/>
    <property type="match status" value="1"/>
</dbReference>
<dbReference type="PIRSF" id="PIRSF002155">
    <property type="entry name" value="Ribosomal_L1"/>
    <property type="match status" value="1"/>
</dbReference>
<reference evidence="13" key="3">
    <citation type="submission" date="2023-06" db="EMBL/GenBank/DDBJ databases">
        <title>Pangenomics reveal diversification of enzyme families and niche specialization in globally abundant SAR202 bacteria.</title>
        <authorList>
            <person name="Saw J.H.W."/>
        </authorList>
    </citation>
    <scope>NUCLEOTIDE SEQUENCE [LARGE SCALE GENOMIC DNA]</scope>
    <source>
        <strain evidence="13">JH1073</strain>
    </source>
</reference>
<dbReference type="GO" id="GO:0003735">
    <property type="term" value="F:structural constituent of ribosome"/>
    <property type="evidence" value="ECO:0007669"/>
    <property type="project" value="InterPro"/>
</dbReference>
<keyword evidence="13" id="KW-1185">Reference proteome</keyword>
<dbReference type="GO" id="GO:0019843">
    <property type="term" value="F:rRNA binding"/>
    <property type="evidence" value="ECO:0007669"/>
    <property type="project" value="UniProtKB-UniRule"/>
</dbReference>
<dbReference type="InterPro" id="IPR016095">
    <property type="entry name" value="Ribosomal_uL1_3-a/b-sand"/>
</dbReference>
<dbReference type="InterPro" id="IPR023673">
    <property type="entry name" value="Ribosomal_uL1_CS"/>
</dbReference>